<dbReference type="Gene3D" id="3.40.50.300">
    <property type="entry name" value="P-loop containing nucleotide triphosphate hydrolases"/>
    <property type="match status" value="2"/>
</dbReference>
<dbReference type="Gene3D" id="3.30.160.380">
    <property type="entry name" value="Dicer dimerisation domain"/>
    <property type="match status" value="1"/>
</dbReference>
<feature type="compositionally biased region" description="Acidic residues" evidence="9">
    <location>
        <begin position="1593"/>
        <end position="1611"/>
    </location>
</feature>
<feature type="compositionally biased region" description="Acidic residues" evidence="9">
    <location>
        <begin position="1714"/>
        <end position="1764"/>
    </location>
</feature>
<dbReference type="InterPro" id="IPR001650">
    <property type="entry name" value="Helicase_C-like"/>
</dbReference>
<feature type="compositionally biased region" description="Basic residues" evidence="9">
    <location>
        <begin position="1828"/>
        <end position="1853"/>
    </location>
</feature>
<feature type="compositionally biased region" description="Basic and acidic residues" evidence="9">
    <location>
        <begin position="1639"/>
        <end position="1669"/>
    </location>
</feature>
<dbReference type="InterPro" id="IPR014001">
    <property type="entry name" value="Helicase_ATP-bd"/>
</dbReference>
<keyword evidence="3" id="KW-0547">Nucleotide-binding</keyword>
<comment type="similarity">
    <text evidence="8">Belongs to the helicase family. Dicer subfamily.</text>
</comment>
<feature type="compositionally biased region" description="Basic and acidic residues" evidence="9">
    <location>
        <begin position="1550"/>
        <end position="1568"/>
    </location>
</feature>
<keyword evidence="1" id="KW-0930">Antiviral protein</keyword>
<dbReference type="SUPFAM" id="SSF69065">
    <property type="entry name" value="RNase III domain-like"/>
    <property type="match status" value="2"/>
</dbReference>
<evidence type="ECO:0000259" key="12">
    <source>
        <dbReference type="PROSITE" id="PS51194"/>
    </source>
</evidence>
<dbReference type="SUPFAM" id="SSF52540">
    <property type="entry name" value="P-loop containing nucleoside triphosphate hydrolases"/>
    <property type="match status" value="1"/>
</dbReference>
<dbReference type="Pfam" id="PF03368">
    <property type="entry name" value="Dicer_dimer"/>
    <property type="match status" value="1"/>
</dbReference>
<keyword evidence="6" id="KW-0067">ATP-binding</keyword>
<accession>A0ABR1LKH3</accession>
<feature type="domain" description="Helicase ATP-binding" evidence="11">
    <location>
        <begin position="80"/>
        <end position="245"/>
    </location>
</feature>
<dbReference type="InterPro" id="IPR011545">
    <property type="entry name" value="DEAD/DEAH_box_helicase_dom"/>
</dbReference>
<evidence type="ECO:0000256" key="2">
    <source>
        <dbReference type="ARBA" id="ARBA00022737"/>
    </source>
</evidence>
<evidence type="ECO:0008006" key="16">
    <source>
        <dbReference type="Google" id="ProtNLM"/>
    </source>
</evidence>
<dbReference type="InterPro" id="IPR005034">
    <property type="entry name" value="Dicer_dimerisation"/>
</dbReference>
<organism evidence="14 15">
    <name type="scientific">Phyllosticta citricarpa</name>
    <dbReference type="NCBI Taxonomy" id="55181"/>
    <lineage>
        <taxon>Eukaryota</taxon>
        <taxon>Fungi</taxon>
        <taxon>Dikarya</taxon>
        <taxon>Ascomycota</taxon>
        <taxon>Pezizomycotina</taxon>
        <taxon>Dothideomycetes</taxon>
        <taxon>Dothideomycetes incertae sedis</taxon>
        <taxon>Botryosphaeriales</taxon>
        <taxon>Phyllostictaceae</taxon>
        <taxon>Phyllosticta</taxon>
    </lineage>
</organism>
<dbReference type="PROSITE" id="PS51327">
    <property type="entry name" value="DICER_DSRBF"/>
    <property type="match status" value="1"/>
</dbReference>
<evidence type="ECO:0000259" key="13">
    <source>
        <dbReference type="PROSITE" id="PS51327"/>
    </source>
</evidence>
<feature type="region of interest" description="Disordered" evidence="9">
    <location>
        <begin position="1495"/>
        <end position="1801"/>
    </location>
</feature>
<dbReference type="CDD" id="cd18034">
    <property type="entry name" value="DEXHc_dicer"/>
    <property type="match status" value="1"/>
</dbReference>
<evidence type="ECO:0000313" key="14">
    <source>
        <dbReference type="EMBL" id="KAK7535694.1"/>
    </source>
</evidence>
<evidence type="ECO:0000256" key="4">
    <source>
        <dbReference type="ARBA" id="ARBA00022801"/>
    </source>
</evidence>
<evidence type="ECO:0000256" key="1">
    <source>
        <dbReference type="ARBA" id="ARBA00022721"/>
    </source>
</evidence>
<evidence type="ECO:0000259" key="10">
    <source>
        <dbReference type="PROSITE" id="PS50142"/>
    </source>
</evidence>
<keyword evidence="7" id="KW-0051">Antiviral defense</keyword>
<dbReference type="Gene3D" id="1.10.1520.10">
    <property type="entry name" value="Ribonuclease III domain"/>
    <property type="match status" value="2"/>
</dbReference>
<sequence>MRMLFARAFAARHVRHLRIKAAACYNNRISTSRWLTSSNPTITMLEFNNVRKSLDQGIGRDVEGPDDPLPFRLRSYQTEMVEESLKQNIIVTMDTGSGKTHIAIARTEAELQNCDPDKIVWFLAPTVPLCDQQAQMFEKYLPAYQLRFLSGKDNVDAWSNQRIWDAILKDTRIVVSTPQVLLDALSHGFVKMNKIALLIFDEAHMCRGKHPASQIMQDFYHVDSLHEERTSLPHILGLTATPVVNASGNDLGVIEKSLNALAMAPKMHRTELIQYTHKPELVKLMYETSSSGASEEPPILVALRKAYQEYDIEKDPYILSLRQRSLEETSAQERIFHELNELLQNRKTYVHEQLRKLYVHALMIFNELGETATDFYLRSVIKKFGDYASTMRMMFADWLDEEGEVLKSILSQLNDCPRSETEKISPKMETLINFVVSEALARSDITCIIFAGQRATVASMQFLLATHTQTKELFSIGTFVGMSSLRGKRKSNIALCDLASIKEQGETLEDFKTGKKNLIIATSVLEEGIDVSTCNTVICYDPPRNMKSFIQRRGRARKQDSKYVLMLPPDSSLVERPEKWTQLEQSMQVVYQNHCREIQQAEAQEEQHEEGHLLYRVRSTGARLTLDNCIPRLYNFCGLLGLNNKYDFRPEFSFKQDDSGLVVASVDLPAAVEAKLRHHTSERAWKTERFARKDAAFQAYKALHQSGLLNDNLRPLNKYSDHDPFKDADESQFSRTPSLLQVPERVRPWVQVAADYIQNPGTRKWSRIKISLALGEETFQIVFSFPAPAIAPPELKIYWSTGELHALRFEVLEPRTYAVDEVEALQASTHAFFSSAGIFVENADESVILCERWEDGKGQSFTSAVLPAQDVYQALRNKENPPKIGLVTNRCENNAQRYLFKGFSHEKPESNGQSEVLNIKLTSYPMPKGHVLRKSNHEAKAAKRKVLSLAASNFLISSIPLGYSILARCLPPVVHQLELLMVSDQLCKTTLAEVGYKDSNLVLRAISAGSSTDTDYERLENLGDAVLKFITCLNIVAEHPNWPEYFLTRRKDLIVSNAVLTKASLNVGLDKFLVKDAYNELKSWRVQSATTLVNSPSGSTRGTSSKILADLIESLIAAAYVEGGIPKALRSVKTLLPFYPWKSVDQCRSVLVSHAESNAESNSKPIHLEQLEELLGYKFSNPLLLLEAMTHGSRNSFYGVPTSTYQQLEFLGDSILDMIITRRIYAFGNDLSPRAMHEVKTTVVSEGMLNFLAFELVQYRTLPRVRVDEQSGKATVEEQGEYKRTALWQWIRHSSPTLLEAFRETEANHEKIRNTVLEALDHDTRFPWKYFEPSAEKTKVPSDVMEAIIGAIFIDSTRKSASSLTGVEDANADANADVDDPSPLDGQAAGLSACEDFIERTGLFRILDRLLRDGVNCLNRYASLLESVPSQNRSMFKRHPFYNKETGDWTCRILFGDRVLVEKDAVKARAKDIAIREAAGVGQEIVERETAKGVKIQQLGRKATSQDLTAPTIDFQERLPSPPPSSSYATPLSSPTLHGAPTPTARRTQRTLERKREREAQEKLKRQSQESGSSAYTSAHEEMDEPVSSSDGISDEIEGEPAELADSDDDQVFYPADEGADDLDRVELAEEDDVNDMDLDVRAQETLEEDRAYERGEKLGDEKMGGKEMEGEEMEGDEMEGVEMEGVEMEGVEVVGEEKEGEEMEGEEARSDVMENEAMDVEELENEATESEENQSEAMDSEAMESEEVESEGGESEGSSDFDDILGAFEEFTDEENFESSASEKVSIADQEAGKQPPALLKILEGAETEARRAGELFALYMKEREKRGRSRSRRLSNARKHAAKLSAKKVHATKAETKPVKPIKLKRTAAELEMLRKAALERRRMAKLKTLLKKKTPTEAELTELLAYRVSMRQGNGITAAPTTPTMMVEEERNLWNLEQGTIFRVRGVKGHFTKLTDDIDSCLYVPPSPSPSQPPSSPSQKPSARKDKRSKGQKHSTTHAVRGRSQPPPNKDESSKGQKHSIVGAARGRSQPSPGKDDRSGKGQKHSIVGAAREKSRQLSPGKDESSSKGQMRWTTGGKRR</sequence>
<dbReference type="PROSITE" id="PS51194">
    <property type="entry name" value="HELICASE_CTER"/>
    <property type="match status" value="1"/>
</dbReference>
<dbReference type="EMBL" id="JBBPDW010000038">
    <property type="protein sequence ID" value="KAK7535694.1"/>
    <property type="molecule type" value="Genomic_DNA"/>
</dbReference>
<dbReference type="PANTHER" id="PTHR14950:SF37">
    <property type="entry name" value="ENDORIBONUCLEASE DICER"/>
    <property type="match status" value="1"/>
</dbReference>
<feature type="region of interest" description="Disordered" evidence="9">
    <location>
        <begin position="1828"/>
        <end position="1858"/>
    </location>
</feature>
<evidence type="ECO:0000259" key="11">
    <source>
        <dbReference type="PROSITE" id="PS51192"/>
    </source>
</evidence>
<keyword evidence="8" id="KW-0694">RNA-binding</keyword>
<dbReference type="Proteomes" id="UP001365128">
    <property type="component" value="Unassembled WGS sequence"/>
</dbReference>
<dbReference type="PROSITE" id="PS51192">
    <property type="entry name" value="HELICASE_ATP_BIND_1"/>
    <property type="match status" value="1"/>
</dbReference>
<name>A0ABR1LKH3_9PEZI</name>
<evidence type="ECO:0000256" key="5">
    <source>
        <dbReference type="ARBA" id="ARBA00022806"/>
    </source>
</evidence>
<feature type="compositionally biased region" description="Acidic residues" evidence="9">
    <location>
        <begin position="1629"/>
        <end position="1638"/>
    </location>
</feature>
<keyword evidence="15" id="KW-1185">Reference proteome</keyword>
<feature type="compositionally biased region" description="Acidic residues" evidence="9">
    <location>
        <begin position="1670"/>
        <end position="1691"/>
    </location>
</feature>
<dbReference type="InterPro" id="IPR038248">
    <property type="entry name" value="Dicer_dimer_sf"/>
</dbReference>
<dbReference type="CDD" id="cd18802">
    <property type="entry name" value="SF2_C_dicer"/>
    <property type="match status" value="1"/>
</dbReference>
<evidence type="ECO:0000256" key="3">
    <source>
        <dbReference type="ARBA" id="ARBA00022741"/>
    </source>
</evidence>
<proteinExistence type="inferred from homology"/>
<feature type="compositionally biased region" description="Low complexity" evidence="9">
    <location>
        <begin position="1526"/>
        <end position="1546"/>
    </location>
</feature>
<evidence type="ECO:0000256" key="6">
    <source>
        <dbReference type="ARBA" id="ARBA00022840"/>
    </source>
</evidence>
<dbReference type="SMART" id="SM00487">
    <property type="entry name" value="DEXDc"/>
    <property type="match status" value="1"/>
</dbReference>
<comment type="caution">
    <text evidence="14">The sequence shown here is derived from an EMBL/GenBank/DDBJ whole genome shotgun (WGS) entry which is preliminary data.</text>
</comment>
<dbReference type="PANTHER" id="PTHR14950">
    <property type="entry name" value="DICER-RELATED"/>
    <property type="match status" value="1"/>
</dbReference>
<dbReference type="Pfam" id="PF00636">
    <property type="entry name" value="Ribonuclease_3"/>
    <property type="match status" value="2"/>
</dbReference>
<dbReference type="InterPro" id="IPR027417">
    <property type="entry name" value="P-loop_NTPase"/>
</dbReference>
<feature type="compositionally biased region" description="Basic and acidic residues" evidence="9">
    <location>
        <begin position="2054"/>
        <end position="2069"/>
    </location>
</feature>
<dbReference type="SMART" id="SM00490">
    <property type="entry name" value="HELICc"/>
    <property type="match status" value="1"/>
</dbReference>
<evidence type="ECO:0000256" key="7">
    <source>
        <dbReference type="ARBA" id="ARBA00023118"/>
    </source>
</evidence>
<evidence type="ECO:0000256" key="8">
    <source>
        <dbReference type="PROSITE-ProRule" id="PRU00657"/>
    </source>
</evidence>
<gene>
    <name evidence="14" type="ORF">IWX46DRAFT_610924</name>
</gene>
<feature type="domain" description="Helicase C-terminal" evidence="12">
    <location>
        <begin position="427"/>
        <end position="609"/>
    </location>
</feature>
<dbReference type="Pfam" id="PF00270">
    <property type="entry name" value="DEAD"/>
    <property type="match status" value="1"/>
</dbReference>
<reference evidence="14 15" key="1">
    <citation type="submission" date="2024-04" db="EMBL/GenBank/DDBJ databases">
        <title>Phyllosticta paracitricarpa is synonymous to the EU quarantine fungus P. citricarpa based on phylogenomic analyses.</title>
        <authorList>
            <consortium name="Lawrence Berkeley National Laboratory"/>
            <person name="Van Ingen-Buijs V.A."/>
            <person name="Van Westerhoven A.C."/>
            <person name="Haridas S."/>
            <person name="Skiadas P."/>
            <person name="Martin F."/>
            <person name="Groenewald J.Z."/>
            <person name="Crous P.W."/>
            <person name="Seidl M.F."/>
        </authorList>
    </citation>
    <scope>NUCLEOTIDE SEQUENCE [LARGE SCALE GENOMIC DNA]</scope>
    <source>
        <strain evidence="14 15">CBS 122670</strain>
    </source>
</reference>
<feature type="compositionally biased region" description="Basic residues" evidence="9">
    <location>
        <begin position="1988"/>
        <end position="1999"/>
    </location>
</feature>
<feature type="region of interest" description="Disordered" evidence="9">
    <location>
        <begin position="1965"/>
        <end position="2083"/>
    </location>
</feature>
<keyword evidence="4" id="KW-0378">Hydrolase</keyword>
<feature type="compositionally biased region" description="Pro residues" evidence="9">
    <location>
        <begin position="1968"/>
        <end position="1979"/>
    </location>
</feature>
<keyword evidence="2" id="KW-0677">Repeat</keyword>
<dbReference type="PROSITE" id="PS00517">
    <property type="entry name" value="RNASE_3_1"/>
    <property type="match status" value="1"/>
</dbReference>
<evidence type="ECO:0000256" key="9">
    <source>
        <dbReference type="SAM" id="MobiDB-lite"/>
    </source>
</evidence>
<protein>
    <recommendedName>
        <fullName evidence="16">Dicer-like protein 2</fullName>
    </recommendedName>
</protein>
<keyword evidence="5" id="KW-0347">Helicase</keyword>
<dbReference type="Pfam" id="PF00271">
    <property type="entry name" value="Helicase_C"/>
    <property type="match status" value="1"/>
</dbReference>
<feature type="domain" description="Dicer dsRNA-binding fold" evidence="13">
    <location>
        <begin position="629"/>
        <end position="723"/>
    </location>
</feature>
<feature type="domain" description="RNase III" evidence="10">
    <location>
        <begin position="996"/>
        <end position="1124"/>
    </location>
</feature>
<evidence type="ECO:0000313" key="15">
    <source>
        <dbReference type="Proteomes" id="UP001365128"/>
    </source>
</evidence>
<dbReference type="InterPro" id="IPR000999">
    <property type="entry name" value="RNase_III_dom"/>
</dbReference>
<dbReference type="PROSITE" id="PS50142">
    <property type="entry name" value="RNASE_3_2"/>
    <property type="match status" value="2"/>
</dbReference>
<dbReference type="SMART" id="SM00535">
    <property type="entry name" value="RIBOc"/>
    <property type="match status" value="2"/>
</dbReference>
<feature type="domain" description="RNase III" evidence="10">
    <location>
        <begin position="1168"/>
        <end position="1357"/>
    </location>
</feature>
<dbReference type="CDD" id="cd00593">
    <property type="entry name" value="RIBOc"/>
    <property type="match status" value="2"/>
</dbReference>
<dbReference type="InterPro" id="IPR036389">
    <property type="entry name" value="RNase_III_sf"/>
</dbReference>